<organism evidence="4 5">
    <name type="scientific">Natrialba hulunbeirensis JCM 10989</name>
    <dbReference type="NCBI Taxonomy" id="1227493"/>
    <lineage>
        <taxon>Archaea</taxon>
        <taxon>Methanobacteriati</taxon>
        <taxon>Methanobacteriota</taxon>
        <taxon>Stenosarchaea group</taxon>
        <taxon>Halobacteria</taxon>
        <taxon>Halobacteriales</taxon>
        <taxon>Natrialbaceae</taxon>
        <taxon>Natrialba</taxon>
    </lineage>
</organism>
<evidence type="ECO:0000313" key="5">
    <source>
        <dbReference type="Proteomes" id="UP000011519"/>
    </source>
</evidence>
<dbReference type="OrthoDB" id="193395at2157"/>
<evidence type="ECO:0000313" key="4">
    <source>
        <dbReference type="EMBL" id="ELY95088.1"/>
    </source>
</evidence>
<feature type="domain" description="Glycosyl transferase family 1" evidence="2">
    <location>
        <begin position="220"/>
        <end position="303"/>
    </location>
</feature>
<dbReference type="PANTHER" id="PTHR45947:SF3">
    <property type="entry name" value="SULFOQUINOVOSYL TRANSFERASE SQD2"/>
    <property type="match status" value="1"/>
</dbReference>
<dbReference type="CDD" id="cd03801">
    <property type="entry name" value="GT4_PimA-like"/>
    <property type="match status" value="1"/>
</dbReference>
<dbReference type="InterPro" id="IPR028098">
    <property type="entry name" value="Glyco_trans_4-like_N"/>
</dbReference>
<dbReference type="AlphaFoldDB" id="M0ACL5"/>
<gene>
    <name evidence="4" type="ORF">C483_01951</name>
</gene>
<dbReference type="Proteomes" id="UP000011519">
    <property type="component" value="Unassembled WGS sequence"/>
</dbReference>
<name>M0ACL5_9EURY</name>
<dbReference type="Pfam" id="PF13439">
    <property type="entry name" value="Glyco_transf_4"/>
    <property type="match status" value="1"/>
</dbReference>
<accession>M0ACL5</accession>
<sequence length="352" mass="38865">MIRVLSLTTTAWRSFYQSQRTALEFAGVSVTTLPVPGEHRAVDDEVRQRTIADYARYLPQVLQEARGEYDLIHANYGLTVPFALAASRAPGVGRRGRATGRLPVVCTLWGGEYRANPYEPLIRRAVAQTDRVIVPSNAMAERVDHPCDVVPFPVDTDLFRSIPKAEARERVGWDQDTQIVLFPYAPSRDEKNFPLARRVVDGVERVLESESDSEITLKTVANQPYEEMPTYLNAADALILTSRFESGPMTVKEAAACNTPVVARDVGFARDVLGDVSNSPVTLGEDNLVRDLARVLESDEPPDGREKLASYTVETMGERLRTVYEQCLAGEGGRQSSQSPQQAEVSPSSDGH</sequence>
<dbReference type="RefSeq" id="WP_006651651.1">
    <property type="nucleotide sequence ID" value="NZ_AOIM01000009.1"/>
</dbReference>
<comment type="caution">
    <text evidence="4">The sequence shown here is derived from an EMBL/GenBank/DDBJ whole genome shotgun (WGS) entry which is preliminary data.</text>
</comment>
<feature type="compositionally biased region" description="Polar residues" evidence="1">
    <location>
        <begin position="334"/>
        <end position="352"/>
    </location>
</feature>
<dbReference type="Gene3D" id="3.40.50.2000">
    <property type="entry name" value="Glycogen Phosphorylase B"/>
    <property type="match status" value="2"/>
</dbReference>
<dbReference type="STRING" id="1227493.C483_01951"/>
<keyword evidence="5" id="KW-1185">Reference proteome</keyword>
<protein>
    <submittedName>
        <fullName evidence="4">Group 1 glycosyl transferase</fullName>
    </submittedName>
</protein>
<dbReference type="SUPFAM" id="SSF53756">
    <property type="entry name" value="UDP-Glycosyltransferase/glycogen phosphorylase"/>
    <property type="match status" value="1"/>
</dbReference>
<dbReference type="EMBL" id="AOIM01000009">
    <property type="protein sequence ID" value="ELY95088.1"/>
    <property type="molecule type" value="Genomic_DNA"/>
</dbReference>
<proteinExistence type="predicted"/>
<dbReference type="Pfam" id="PF00534">
    <property type="entry name" value="Glycos_transf_1"/>
    <property type="match status" value="1"/>
</dbReference>
<feature type="region of interest" description="Disordered" evidence="1">
    <location>
        <begin position="329"/>
        <end position="352"/>
    </location>
</feature>
<dbReference type="InterPro" id="IPR050194">
    <property type="entry name" value="Glycosyltransferase_grp1"/>
</dbReference>
<dbReference type="GO" id="GO:0016757">
    <property type="term" value="F:glycosyltransferase activity"/>
    <property type="evidence" value="ECO:0007669"/>
    <property type="project" value="InterPro"/>
</dbReference>
<keyword evidence="4" id="KW-0808">Transferase</keyword>
<evidence type="ECO:0000256" key="1">
    <source>
        <dbReference type="SAM" id="MobiDB-lite"/>
    </source>
</evidence>
<dbReference type="PANTHER" id="PTHR45947">
    <property type="entry name" value="SULFOQUINOVOSYL TRANSFERASE SQD2"/>
    <property type="match status" value="1"/>
</dbReference>
<dbReference type="InterPro" id="IPR001296">
    <property type="entry name" value="Glyco_trans_1"/>
</dbReference>
<feature type="domain" description="Glycosyltransferase subfamily 4-like N-terminal" evidence="3">
    <location>
        <begin position="52"/>
        <end position="157"/>
    </location>
</feature>
<reference evidence="4 5" key="1">
    <citation type="journal article" date="2014" name="PLoS Genet.">
        <title>Phylogenetically driven sequencing of extremely halophilic archaea reveals strategies for static and dynamic osmo-response.</title>
        <authorList>
            <person name="Becker E.A."/>
            <person name="Seitzer P.M."/>
            <person name="Tritt A."/>
            <person name="Larsen D."/>
            <person name="Krusor M."/>
            <person name="Yao A.I."/>
            <person name="Wu D."/>
            <person name="Madern D."/>
            <person name="Eisen J.A."/>
            <person name="Darling A.E."/>
            <person name="Facciotti M.T."/>
        </authorList>
    </citation>
    <scope>NUCLEOTIDE SEQUENCE [LARGE SCALE GENOMIC DNA]</scope>
    <source>
        <strain evidence="4 5">JCM 10989</strain>
    </source>
</reference>
<evidence type="ECO:0000259" key="2">
    <source>
        <dbReference type="Pfam" id="PF00534"/>
    </source>
</evidence>
<dbReference type="PATRIC" id="fig|1227493.4.peg.373"/>
<evidence type="ECO:0000259" key="3">
    <source>
        <dbReference type="Pfam" id="PF13439"/>
    </source>
</evidence>